<gene>
    <name evidence="2" type="ORF">SAMN04488101_10476</name>
</gene>
<organism evidence="2 3">
    <name type="scientific">Pedobacter nyackensis</name>
    <dbReference type="NCBI Taxonomy" id="475255"/>
    <lineage>
        <taxon>Bacteria</taxon>
        <taxon>Pseudomonadati</taxon>
        <taxon>Bacteroidota</taxon>
        <taxon>Sphingobacteriia</taxon>
        <taxon>Sphingobacteriales</taxon>
        <taxon>Sphingobacteriaceae</taxon>
        <taxon>Pedobacter</taxon>
    </lineage>
</organism>
<keyword evidence="1" id="KW-0472">Membrane</keyword>
<dbReference type="RefSeq" id="WP_084289193.1">
    <property type="nucleotide sequence ID" value="NZ_FWYB01000004.1"/>
</dbReference>
<dbReference type="OrthoDB" id="773130at2"/>
<sequence length="122" mass="14364">MKRHSEEEVQKLLFTALSTPSEEGLSMDFSTKLRNKLQEKLQYKNRLRFYGGWALIFVVAITILFFGLLLLDSAYDTHITNSIGEHKWLFIITFPLLFLIQYLDHITIKKNRFKEINPGKNK</sequence>
<proteinExistence type="predicted"/>
<accession>A0A1W2CQD1</accession>
<dbReference type="AlphaFoldDB" id="A0A1W2CQD1"/>
<evidence type="ECO:0000313" key="3">
    <source>
        <dbReference type="Proteomes" id="UP000192678"/>
    </source>
</evidence>
<reference evidence="2 3" key="1">
    <citation type="submission" date="2017-04" db="EMBL/GenBank/DDBJ databases">
        <authorList>
            <person name="Afonso C.L."/>
            <person name="Miller P.J."/>
            <person name="Scott M.A."/>
            <person name="Spackman E."/>
            <person name="Goraichik I."/>
            <person name="Dimitrov K.M."/>
            <person name="Suarez D.L."/>
            <person name="Swayne D.E."/>
        </authorList>
    </citation>
    <scope>NUCLEOTIDE SEQUENCE [LARGE SCALE GENOMIC DNA]</scope>
    <source>
        <strain evidence="2 3">DSM 19625</strain>
    </source>
</reference>
<feature type="transmembrane region" description="Helical" evidence="1">
    <location>
        <begin position="88"/>
        <end position="104"/>
    </location>
</feature>
<feature type="transmembrane region" description="Helical" evidence="1">
    <location>
        <begin position="47"/>
        <end position="68"/>
    </location>
</feature>
<dbReference type="Proteomes" id="UP000192678">
    <property type="component" value="Unassembled WGS sequence"/>
</dbReference>
<keyword evidence="1" id="KW-0812">Transmembrane</keyword>
<dbReference type="STRING" id="475255.SAMN04488101_10476"/>
<evidence type="ECO:0000256" key="1">
    <source>
        <dbReference type="SAM" id="Phobius"/>
    </source>
</evidence>
<dbReference type="EMBL" id="FWYB01000004">
    <property type="protein sequence ID" value="SMC87082.1"/>
    <property type="molecule type" value="Genomic_DNA"/>
</dbReference>
<name>A0A1W2CQD1_9SPHI</name>
<evidence type="ECO:0000313" key="2">
    <source>
        <dbReference type="EMBL" id="SMC87082.1"/>
    </source>
</evidence>
<keyword evidence="1" id="KW-1133">Transmembrane helix</keyword>
<keyword evidence="3" id="KW-1185">Reference proteome</keyword>
<protein>
    <submittedName>
        <fullName evidence="2">Uncharacterized protein</fullName>
    </submittedName>
</protein>